<reference evidence="2" key="1">
    <citation type="journal article" date="2019" name="Int. J. Syst. Evol. Microbiol.">
        <title>The Global Catalogue of Microorganisms (GCM) 10K type strain sequencing project: providing services to taxonomists for standard genome sequencing and annotation.</title>
        <authorList>
            <consortium name="The Broad Institute Genomics Platform"/>
            <consortium name="The Broad Institute Genome Sequencing Center for Infectious Disease"/>
            <person name="Wu L."/>
            <person name="Ma J."/>
        </authorList>
    </citation>
    <scope>NUCLEOTIDE SEQUENCE [LARGE SCALE GENOMIC DNA]</scope>
    <source>
        <strain evidence="2">JCM 16902</strain>
    </source>
</reference>
<sequence length="325" mass="36700">MPMFHEQNPFVLPGMSQVHQALDPNDQHRVEEDYVQVDHSLEAFASFQKEAVSAEALARGGRLVVVTGNDRTGKTSVLKRCEHWVRTGLTDSPPAAQRRLEPAFIDLSLGKPGDLVVADSLVGWVTKRVIQILENKRIITPEQSGRWLGWDAPDRLEAVGDWLTMNNQNQPHRASVGALLIELPPQTTSALLSRFAQLSHPYVILFAEYAPTERSTGSWWEEGEMARPGPIEVKVGELQPQDCGRFVNQRLQRHDIVGQVPTLAADVEVELEQFRNRLSIGMLQKWMFFTYETALAEQPRPVELSWVYLMERFIDLSLQGGRENG</sequence>
<evidence type="ECO:0000313" key="1">
    <source>
        <dbReference type="EMBL" id="GAA3597765.1"/>
    </source>
</evidence>
<gene>
    <name evidence="1" type="ORF">GCM10022223_11190</name>
</gene>
<proteinExistence type="predicted"/>
<organism evidence="1 2">
    <name type="scientific">Kineosporia mesophila</name>
    <dbReference type="NCBI Taxonomy" id="566012"/>
    <lineage>
        <taxon>Bacteria</taxon>
        <taxon>Bacillati</taxon>
        <taxon>Actinomycetota</taxon>
        <taxon>Actinomycetes</taxon>
        <taxon>Kineosporiales</taxon>
        <taxon>Kineosporiaceae</taxon>
        <taxon>Kineosporia</taxon>
    </lineage>
</organism>
<dbReference type="EMBL" id="BAAAZO010000002">
    <property type="protein sequence ID" value="GAA3597765.1"/>
    <property type="molecule type" value="Genomic_DNA"/>
</dbReference>
<name>A0ABP6Z3E7_9ACTN</name>
<keyword evidence="2" id="KW-1185">Reference proteome</keyword>
<dbReference type="Proteomes" id="UP001501074">
    <property type="component" value="Unassembled WGS sequence"/>
</dbReference>
<protein>
    <submittedName>
        <fullName evidence="1">Uncharacterized protein</fullName>
    </submittedName>
</protein>
<accession>A0ABP6Z3E7</accession>
<comment type="caution">
    <text evidence="1">The sequence shown here is derived from an EMBL/GenBank/DDBJ whole genome shotgun (WGS) entry which is preliminary data.</text>
</comment>
<evidence type="ECO:0000313" key="2">
    <source>
        <dbReference type="Proteomes" id="UP001501074"/>
    </source>
</evidence>
<dbReference type="RefSeq" id="WP_231485872.1">
    <property type="nucleotide sequence ID" value="NZ_BAAAZO010000002.1"/>
</dbReference>